<protein>
    <recommendedName>
        <fullName evidence="1">Prion-inhibition and propagation HeLo domain-containing protein</fullName>
    </recommendedName>
</protein>
<dbReference type="Pfam" id="PF14479">
    <property type="entry name" value="HeLo"/>
    <property type="match status" value="1"/>
</dbReference>
<dbReference type="EMBL" id="QZAR01000176">
    <property type="protein sequence ID" value="THW85578.1"/>
    <property type="molecule type" value="Genomic_DNA"/>
</dbReference>
<name>A0A4S9AZ28_AURPU</name>
<dbReference type="InterPro" id="IPR038305">
    <property type="entry name" value="HeLo_sf"/>
</dbReference>
<proteinExistence type="predicted"/>
<comment type="caution">
    <text evidence="2">The sequence shown here is derived from an EMBL/GenBank/DDBJ whole genome shotgun (WGS) entry which is preliminary data.</text>
</comment>
<accession>A0A4S9AZ28</accession>
<dbReference type="PANTHER" id="PTHR37542">
    <property type="entry name" value="HELO DOMAIN-CONTAINING PROTEIN-RELATED"/>
    <property type="match status" value="1"/>
</dbReference>
<dbReference type="InterPro" id="IPR029498">
    <property type="entry name" value="HeLo_dom"/>
</dbReference>
<dbReference type="PANTHER" id="PTHR37542:SF3">
    <property type="entry name" value="PRION-INHIBITION AND PROPAGATION HELO DOMAIN-CONTAINING PROTEIN"/>
    <property type="match status" value="1"/>
</dbReference>
<feature type="domain" description="Prion-inhibition and propagation HeLo" evidence="1">
    <location>
        <begin position="5"/>
        <end position="193"/>
    </location>
</feature>
<organism evidence="2 3">
    <name type="scientific">Aureobasidium pullulans</name>
    <name type="common">Black yeast</name>
    <name type="synonym">Pullularia pullulans</name>
    <dbReference type="NCBI Taxonomy" id="5580"/>
    <lineage>
        <taxon>Eukaryota</taxon>
        <taxon>Fungi</taxon>
        <taxon>Dikarya</taxon>
        <taxon>Ascomycota</taxon>
        <taxon>Pezizomycotina</taxon>
        <taxon>Dothideomycetes</taxon>
        <taxon>Dothideomycetidae</taxon>
        <taxon>Dothideales</taxon>
        <taxon>Saccotheciaceae</taxon>
        <taxon>Aureobasidium</taxon>
    </lineage>
</organism>
<dbReference type="Gene3D" id="1.20.120.1020">
    <property type="entry name" value="Prion-inhibition and propagation, HeLo domain"/>
    <property type="match status" value="1"/>
</dbReference>
<evidence type="ECO:0000313" key="3">
    <source>
        <dbReference type="Proteomes" id="UP000304928"/>
    </source>
</evidence>
<dbReference type="Proteomes" id="UP000304928">
    <property type="component" value="Unassembled WGS sequence"/>
</dbReference>
<sequence>MEAGGLGIGAVALAGLFNNVVDSYGYVRLGKQYARDFEISQAKLDLSRLQLSRWGEALGMASITETTQLPTALGSSDEMEKAKNALGNIFNLLDDAQHLSKRYEQRESGDAVATLNPDDSELHRKVQRIVTQRQRSTGFLKKAAWALYRRNDLENLVEDIIDLTAQLVNLFPATKQRQQELSIAELNALGDERLLFIKNIADDQDPLLATAAQEAMQAHGSTFFEPTTRDGAAAHHGDHIHQDYRGPTGGLSHTYHKALAEGKGTKQHCGNVYGGPSRCQRHRPGHEGVSHHYVVCASAFCVSPMTDEAMITSCQPSL</sequence>
<gene>
    <name evidence="2" type="ORF">D6D15_07969</name>
</gene>
<reference evidence="2 3" key="1">
    <citation type="submission" date="2018-10" db="EMBL/GenBank/DDBJ databases">
        <title>Fifty Aureobasidium pullulans genomes reveal a recombining polyextremotolerant generalist.</title>
        <authorList>
            <person name="Gostincar C."/>
            <person name="Turk M."/>
            <person name="Zajc J."/>
            <person name="Gunde-Cimerman N."/>
        </authorList>
    </citation>
    <scope>NUCLEOTIDE SEQUENCE [LARGE SCALE GENOMIC DNA]</scope>
    <source>
        <strain evidence="2 3">EXF-10507</strain>
    </source>
</reference>
<evidence type="ECO:0000313" key="2">
    <source>
        <dbReference type="EMBL" id="THW85578.1"/>
    </source>
</evidence>
<dbReference type="AlphaFoldDB" id="A0A4S9AZ28"/>
<evidence type="ECO:0000259" key="1">
    <source>
        <dbReference type="Pfam" id="PF14479"/>
    </source>
</evidence>